<feature type="region of interest" description="Disordered" evidence="1">
    <location>
        <begin position="263"/>
        <end position="282"/>
    </location>
</feature>
<comment type="caution">
    <text evidence="2">The sequence shown here is derived from an EMBL/GenBank/DDBJ whole genome shotgun (WGS) entry which is preliminary data.</text>
</comment>
<protein>
    <recommendedName>
        <fullName evidence="4">Lipoprotein</fullName>
    </recommendedName>
</protein>
<dbReference type="Proteomes" id="UP001183414">
    <property type="component" value="Unassembled WGS sequence"/>
</dbReference>
<dbReference type="Gene3D" id="2.50.20.20">
    <property type="match status" value="1"/>
</dbReference>
<keyword evidence="3" id="KW-1185">Reference proteome</keyword>
<dbReference type="SUPFAM" id="SSF89392">
    <property type="entry name" value="Prokaryotic lipoproteins and lipoprotein localization factors"/>
    <property type="match status" value="1"/>
</dbReference>
<accession>A0ABU2NRI3</accession>
<organism evidence="2 3">
    <name type="scientific">Streptomyces hazeniae</name>
    <dbReference type="NCBI Taxonomy" id="3075538"/>
    <lineage>
        <taxon>Bacteria</taxon>
        <taxon>Bacillati</taxon>
        <taxon>Actinomycetota</taxon>
        <taxon>Actinomycetes</taxon>
        <taxon>Kitasatosporales</taxon>
        <taxon>Streptomycetaceae</taxon>
        <taxon>Streptomyces</taxon>
    </lineage>
</organism>
<name>A0ABU2NRI3_9ACTN</name>
<sequence length="282" mass="29189">MVVRAAAGVLGAVVVVTSTGCAERGAAADDRPADDHLTTVRQAADLLVRAGTSRTRTTLHTASGGTRVTITGHGRFDYANRRGTLVVTPPDEELGGTGGEPITELLTPGALHMKNRGAGVPDGTWVRVDTTRLADGNLLANGATDPLRAAELLRGAVAVAYEGQERLGGTDVRHYSGTAALAAAARAAARARGGSAGELAAAAEGFGTDVFTFDAWFDREGRLRKVRHRFPDVSVTSTTTLFDFGVPVTVRMPDPADIYTGRIEAVPDDGSGTGARTGHSTS</sequence>
<dbReference type="PROSITE" id="PS51257">
    <property type="entry name" value="PROKAR_LIPOPROTEIN"/>
    <property type="match status" value="1"/>
</dbReference>
<evidence type="ECO:0000313" key="3">
    <source>
        <dbReference type="Proteomes" id="UP001183414"/>
    </source>
</evidence>
<evidence type="ECO:0000256" key="1">
    <source>
        <dbReference type="SAM" id="MobiDB-lite"/>
    </source>
</evidence>
<gene>
    <name evidence="2" type="ORF">RM572_07465</name>
</gene>
<dbReference type="InterPro" id="IPR029046">
    <property type="entry name" value="LolA/LolB/LppX"/>
</dbReference>
<proteinExistence type="predicted"/>
<reference evidence="3" key="1">
    <citation type="submission" date="2023-07" db="EMBL/GenBank/DDBJ databases">
        <title>30 novel species of actinomycetes from the DSMZ collection.</title>
        <authorList>
            <person name="Nouioui I."/>
        </authorList>
    </citation>
    <scope>NUCLEOTIDE SEQUENCE [LARGE SCALE GENOMIC DNA]</scope>
    <source>
        <strain evidence="3">DSM 42041</strain>
    </source>
</reference>
<evidence type="ECO:0008006" key="4">
    <source>
        <dbReference type="Google" id="ProtNLM"/>
    </source>
</evidence>
<evidence type="ECO:0000313" key="2">
    <source>
        <dbReference type="EMBL" id="MDT0378617.1"/>
    </source>
</evidence>
<dbReference type="EMBL" id="JAVREQ010000004">
    <property type="protein sequence ID" value="MDT0378617.1"/>
    <property type="molecule type" value="Genomic_DNA"/>
</dbReference>